<keyword evidence="3" id="KW-1185">Reference proteome</keyword>
<dbReference type="PANTHER" id="PTHR22803">
    <property type="entry name" value="MANNOSE, PHOSPHOLIPASE, LECTIN RECEPTOR RELATED"/>
    <property type="match status" value="1"/>
</dbReference>
<dbReference type="SMART" id="SM00034">
    <property type="entry name" value="CLECT"/>
    <property type="match status" value="2"/>
</dbReference>
<evidence type="ECO:0000259" key="2">
    <source>
        <dbReference type="PROSITE" id="PS50041"/>
    </source>
</evidence>
<dbReference type="InterPro" id="IPR050111">
    <property type="entry name" value="C-type_lectin/snaclec_domain"/>
</dbReference>
<evidence type="ECO:0000313" key="3">
    <source>
        <dbReference type="Proteomes" id="UP000504629"/>
    </source>
</evidence>
<dbReference type="InterPro" id="IPR016187">
    <property type="entry name" value="CTDL_fold"/>
</dbReference>
<feature type="domain" description="C-type lectin" evidence="2">
    <location>
        <begin position="186"/>
        <end position="316"/>
    </location>
</feature>
<dbReference type="RefSeq" id="XP_028038104.1">
    <property type="nucleotide sequence ID" value="XM_028182303.1"/>
</dbReference>
<dbReference type="InterPro" id="IPR016186">
    <property type="entry name" value="C-type_lectin-like/link_sf"/>
</dbReference>
<evidence type="ECO:0000256" key="1">
    <source>
        <dbReference type="ARBA" id="ARBA00023157"/>
    </source>
</evidence>
<organism evidence="3 4">
    <name type="scientific">Bombyx mandarina</name>
    <name type="common">Wild silk moth</name>
    <name type="synonym">Wild silkworm</name>
    <dbReference type="NCBI Taxonomy" id="7092"/>
    <lineage>
        <taxon>Eukaryota</taxon>
        <taxon>Metazoa</taxon>
        <taxon>Ecdysozoa</taxon>
        <taxon>Arthropoda</taxon>
        <taxon>Hexapoda</taxon>
        <taxon>Insecta</taxon>
        <taxon>Pterygota</taxon>
        <taxon>Neoptera</taxon>
        <taxon>Endopterygota</taxon>
        <taxon>Lepidoptera</taxon>
        <taxon>Glossata</taxon>
        <taxon>Ditrysia</taxon>
        <taxon>Bombycoidea</taxon>
        <taxon>Bombycidae</taxon>
        <taxon>Bombycinae</taxon>
        <taxon>Bombyx</taxon>
    </lineage>
</organism>
<dbReference type="Gene3D" id="3.10.100.10">
    <property type="entry name" value="Mannose-Binding Protein A, subunit A"/>
    <property type="match status" value="2"/>
</dbReference>
<dbReference type="AlphaFoldDB" id="A0A6J2KCT4"/>
<dbReference type="CDD" id="cd00037">
    <property type="entry name" value="CLECT"/>
    <property type="match status" value="2"/>
</dbReference>
<dbReference type="PROSITE" id="PS50041">
    <property type="entry name" value="C_TYPE_LECTIN_2"/>
    <property type="match status" value="1"/>
</dbReference>
<dbReference type="KEGG" id="bman:114248874"/>
<dbReference type="OrthoDB" id="418245at2759"/>
<protein>
    <submittedName>
        <fullName evidence="4">Secretory phospholipase A2 receptor-like</fullName>
    </submittedName>
</protein>
<dbReference type="InterPro" id="IPR018378">
    <property type="entry name" value="C-type_lectin_CS"/>
</dbReference>
<gene>
    <name evidence="4" type="primary">LOC114248874</name>
</gene>
<sequence>MTGYNGSTSLYLIEDKSNSNAGVAKPIASAPPPSVSKQYRSDYVYNKDTNAFYKLHTDSAKMWDAKGSCTTEGAQLMVPASEQDIIQLHSMFKRFPDLGNYVWVDEDGKDHESAEEQPMIDLSDSVTEAMRSRFALQGCDVVTRQGEIETSPCYNRLPFICKVEAIDAPYDTHCGVFAIGYQYVESTGSCYKISKVAYSWNQAYDECQAENAHLVVLNSEAEMLVVKNLTNAAAPVDEAQTTYFFYAGFRAQEPTKNETPVFKTIFNQTLQEAGFSGWSENEPNNANNIEFCGTLFKNDGKLNDVDCSDKYAFICEKEVHM</sequence>
<dbReference type="PROSITE" id="PS00615">
    <property type="entry name" value="C_TYPE_LECTIN_1"/>
    <property type="match status" value="1"/>
</dbReference>
<name>A0A6J2KCT4_BOMMA</name>
<dbReference type="Proteomes" id="UP000504629">
    <property type="component" value="Unplaced"/>
</dbReference>
<dbReference type="SUPFAM" id="SSF56436">
    <property type="entry name" value="C-type lectin-like"/>
    <property type="match status" value="2"/>
</dbReference>
<dbReference type="GeneID" id="114248874"/>
<accession>A0A6J2KCT4</accession>
<proteinExistence type="predicted"/>
<dbReference type="Pfam" id="PF00059">
    <property type="entry name" value="Lectin_C"/>
    <property type="match status" value="2"/>
</dbReference>
<evidence type="ECO:0000313" key="4">
    <source>
        <dbReference type="RefSeq" id="XP_028038104.1"/>
    </source>
</evidence>
<dbReference type="CTD" id="692630"/>
<dbReference type="InterPro" id="IPR001304">
    <property type="entry name" value="C-type_lectin-like"/>
</dbReference>
<reference evidence="4" key="1">
    <citation type="submission" date="2025-08" db="UniProtKB">
        <authorList>
            <consortium name="RefSeq"/>
        </authorList>
    </citation>
    <scope>IDENTIFICATION</scope>
    <source>
        <tissue evidence="4">Silk gland</tissue>
    </source>
</reference>
<keyword evidence="1" id="KW-1015">Disulfide bond</keyword>